<proteinExistence type="predicted"/>
<dbReference type="STRING" id="425514.SAMN05443550_106152"/>
<evidence type="ECO:0000313" key="2">
    <source>
        <dbReference type="Proteomes" id="UP000198850"/>
    </source>
</evidence>
<evidence type="ECO:0000313" key="1">
    <source>
        <dbReference type="EMBL" id="SEA88447.1"/>
    </source>
</evidence>
<protein>
    <submittedName>
        <fullName evidence="1">Uncharacterized protein</fullName>
    </submittedName>
</protein>
<keyword evidence="2" id="KW-1185">Reference proteome</keyword>
<dbReference type="Proteomes" id="UP000198850">
    <property type="component" value="Unassembled WGS sequence"/>
</dbReference>
<organism evidence="1 2">
    <name type="scientific">Pedobacter hartonius</name>
    <dbReference type="NCBI Taxonomy" id="425514"/>
    <lineage>
        <taxon>Bacteria</taxon>
        <taxon>Pseudomonadati</taxon>
        <taxon>Bacteroidota</taxon>
        <taxon>Sphingobacteriia</taxon>
        <taxon>Sphingobacteriales</taxon>
        <taxon>Sphingobacteriaceae</taxon>
        <taxon>Pedobacter</taxon>
    </lineage>
</organism>
<dbReference type="EMBL" id="FNRA01000006">
    <property type="protein sequence ID" value="SEA88447.1"/>
    <property type="molecule type" value="Genomic_DNA"/>
</dbReference>
<gene>
    <name evidence="1" type="ORF">SAMN05443550_106152</name>
</gene>
<accession>A0A1H4EU35</accession>
<dbReference type="AlphaFoldDB" id="A0A1H4EU35"/>
<name>A0A1H4EU35_9SPHI</name>
<sequence length="60" mass="7172">MVLVHNKLTRKFVHYLISRQDTQGLYNWMKKTEIPSSDHVETVSALENLKMCHLLNYIRK</sequence>
<reference evidence="1 2" key="1">
    <citation type="submission" date="2016-10" db="EMBL/GenBank/DDBJ databases">
        <authorList>
            <person name="de Groot N.N."/>
        </authorList>
    </citation>
    <scope>NUCLEOTIDE SEQUENCE [LARGE SCALE GENOMIC DNA]</scope>
    <source>
        <strain evidence="1 2">DSM 19033</strain>
    </source>
</reference>